<feature type="region of interest" description="Disordered" evidence="1">
    <location>
        <begin position="221"/>
        <end position="254"/>
    </location>
</feature>
<name>A0A2J7QVY2_9NEOP</name>
<dbReference type="AlphaFoldDB" id="A0A2J7QVY2"/>
<evidence type="ECO:0000313" key="3">
    <source>
        <dbReference type="EMBL" id="PNF32741.1"/>
    </source>
</evidence>
<feature type="transmembrane region" description="Helical" evidence="2">
    <location>
        <begin position="383"/>
        <end position="403"/>
    </location>
</feature>
<feature type="compositionally biased region" description="Low complexity" evidence="1">
    <location>
        <begin position="232"/>
        <end position="249"/>
    </location>
</feature>
<organism evidence="3 4">
    <name type="scientific">Cryptotermes secundus</name>
    <dbReference type="NCBI Taxonomy" id="105785"/>
    <lineage>
        <taxon>Eukaryota</taxon>
        <taxon>Metazoa</taxon>
        <taxon>Ecdysozoa</taxon>
        <taxon>Arthropoda</taxon>
        <taxon>Hexapoda</taxon>
        <taxon>Insecta</taxon>
        <taxon>Pterygota</taxon>
        <taxon>Neoptera</taxon>
        <taxon>Polyneoptera</taxon>
        <taxon>Dictyoptera</taxon>
        <taxon>Blattodea</taxon>
        <taxon>Blattoidea</taxon>
        <taxon>Termitoidae</taxon>
        <taxon>Kalotermitidae</taxon>
        <taxon>Cryptotermitinae</taxon>
        <taxon>Cryptotermes</taxon>
    </lineage>
</organism>
<evidence type="ECO:0000313" key="4">
    <source>
        <dbReference type="Proteomes" id="UP000235965"/>
    </source>
</evidence>
<dbReference type="EMBL" id="NEVH01009770">
    <property type="protein sequence ID" value="PNF32741.1"/>
    <property type="molecule type" value="Genomic_DNA"/>
</dbReference>
<reference evidence="3 4" key="1">
    <citation type="submission" date="2017-12" db="EMBL/GenBank/DDBJ databases">
        <title>Hemimetabolous genomes reveal molecular basis of termite eusociality.</title>
        <authorList>
            <person name="Harrison M.C."/>
            <person name="Jongepier E."/>
            <person name="Robertson H.M."/>
            <person name="Arning N."/>
            <person name="Bitard-Feildel T."/>
            <person name="Chao H."/>
            <person name="Childers C.P."/>
            <person name="Dinh H."/>
            <person name="Doddapaneni H."/>
            <person name="Dugan S."/>
            <person name="Gowin J."/>
            <person name="Greiner C."/>
            <person name="Han Y."/>
            <person name="Hu H."/>
            <person name="Hughes D.S.T."/>
            <person name="Huylmans A.-K."/>
            <person name="Kemena C."/>
            <person name="Kremer L.P.M."/>
            <person name="Lee S.L."/>
            <person name="Lopez-Ezquerra A."/>
            <person name="Mallet L."/>
            <person name="Monroy-Kuhn J.M."/>
            <person name="Moser A."/>
            <person name="Murali S.C."/>
            <person name="Muzny D.M."/>
            <person name="Otani S."/>
            <person name="Piulachs M.-D."/>
            <person name="Poelchau M."/>
            <person name="Qu J."/>
            <person name="Schaub F."/>
            <person name="Wada-Katsumata A."/>
            <person name="Worley K.C."/>
            <person name="Xie Q."/>
            <person name="Ylla G."/>
            <person name="Poulsen M."/>
            <person name="Gibbs R.A."/>
            <person name="Schal C."/>
            <person name="Richards S."/>
            <person name="Belles X."/>
            <person name="Korb J."/>
            <person name="Bornberg-Bauer E."/>
        </authorList>
    </citation>
    <scope>NUCLEOTIDE SEQUENCE [LARGE SCALE GENOMIC DNA]</scope>
    <source>
        <tissue evidence="3">Whole body</tissue>
    </source>
</reference>
<accession>A0A2J7QVY2</accession>
<proteinExistence type="predicted"/>
<dbReference type="InParanoid" id="A0A2J7QVY2"/>
<keyword evidence="2" id="KW-0472">Membrane</keyword>
<comment type="caution">
    <text evidence="3">The sequence shown here is derived from an EMBL/GenBank/DDBJ whole genome shotgun (WGS) entry which is preliminary data.</text>
</comment>
<keyword evidence="2" id="KW-0812">Transmembrane</keyword>
<sequence>MLMTSISGQDVIYSDQYFKFGQCLIGIVFTLPVGSKITLSVSQHKKYVHRTSYMPIFNSLRLKYGVYPGILIPENQNQITFQSLGDVQQWHKLLPIIKCVMPNDKIDGKDLVLGWKKNVSLDYELSAVEIQVTNIVHRDTRNVLSKVSLTENLALQEMKRTYSFIERPTSNVESFLKNDVSVLVRDEDETNPLLPLLLGSTSMIDYESEALNDYRRVHQELAHRNPSDPKKASVSKSSSSYSSSFYSSKTKPKGGIKISDISNYKILSETHGCETVKSCDLLETNGYEPSSSFMNQNTLTVLGGHTLKHGHGASSNSTDIQESSFSSIEPYPLPEAPSLLLLEPLLLMQQDTANGSRTPMLKKHKRRKEQLTHSEQQKVARIMIGYTLAFFLLAIVTFYVVYFV</sequence>
<keyword evidence="2" id="KW-1133">Transmembrane helix</keyword>
<feature type="compositionally biased region" description="Basic and acidic residues" evidence="1">
    <location>
        <begin position="221"/>
        <end position="231"/>
    </location>
</feature>
<dbReference type="Proteomes" id="UP000235965">
    <property type="component" value="Unassembled WGS sequence"/>
</dbReference>
<gene>
    <name evidence="3" type="ORF">B7P43_G11589</name>
</gene>
<keyword evidence="4" id="KW-1185">Reference proteome</keyword>
<evidence type="ECO:0000256" key="2">
    <source>
        <dbReference type="SAM" id="Phobius"/>
    </source>
</evidence>
<protein>
    <submittedName>
        <fullName evidence="3">Uncharacterized protein</fullName>
    </submittedName>
</protein>
<evidence type="ECO:0000256" key="1">
    <source>
        <dbReference type="SAM" id="MobiDB-lite"/>
    </source>
</evidence>